<sequence length="96" mass="10603">MATQTRRNPAISQLNQANQIVTQTPITNNTSPEDNSPQAIILKTLQSTIQTLTILTQQVAALSFNTPAPQSKKPKKKLTKAELQALLEDYLDNEDD</sequence>
<dbReference type="AlphaFoldDB" id="A0A8X7BET5"/>
<reference evidence="1" key="1">
    <citation type="submission" date="2020-08" db="EMBL/GenBank/DDBJ databases">
        <title>Multicomponent nature underlies the extraordinary mechanical properties of spider dragline silk.</title>
        <authorList>
            <person name="Kono N."/>
            <person name="Nakamura H."/>
            <person name="Mori M."/>
            <person name="Yoshida Y."/>
            <person name="Ohtoshi R."/>
            <person name="Malay A.D."/>
            <person name="Moran D.A.P."/>
            <person name="Tomita M."/>
            <person name="Numata K."/>
            <person name="Arakawa K."/>
        </authorList>
    </citation>
    <scope>NUCLEOTIDE SEQUENCE</scope>
</reference>
<dbReference type="Proteomes" id="UP000887159">
    <property type="component" value="Unassembled WGS sequence"/>
</dbReference>
<evidence type="ECO:0000313" key="2">
    <source>
        <dbReference type="Proteomes" id="UP000887159"/>
    </source>
</evidence>
<gene>
    <name evidence="1" type="ORF">TNCV_242771</name>
</gene>
<protein>
    <submittedName>
        <fullName evidence="1">Uncharacterized protein</fullName>
    </submittedName>
</protein>
<accession>A0A8X7BET5</accession>
<name>A0A8X7BET5_TRICX</name>
<keyword evidence="2" id="KW-1185">Reference proteome</keyword>
<dbReference type="EMBL" id="BMAU01021381">
    <property type="protein sequence ID" value="GFY27812.1"/>
    <property type="molecule type" value="Genomic_DNA"/>
</dbReference>
<comment type="caution">
    <text evidence="1">The sequence shown here is derived from an EMBL/GenBank/DDBJ whole genome shotgun (WGS) entry which is preliminary data.</text>
</comment>
<evidence type="ECO:0000313" key="1">
    <source>
        <dbReference type="EMBL" id="GFY27812.1"/>
    </source>
</evidence>
<proteinExistence type="predicted"/>
<organism evidence="1 2">
    <name type="scientific">Trichonephila clavipes</name>
    <name type="common">Golden silk orbweaver</name>
    <name type="synonym">Nephila clavipes</name>
    <dbReference type="NCBI Taxonomy" id="2585209"/>
    <lineage>
        <taxon>Eukaryota</taxon>
        <taxon>Metazoa</taxon>
        <taxon>Ecdysozoa</taxon>
        <taxon>Arthropoda</taxon>
        <taxon>Chelicerata</taxon>
        <taxon>Arachnida</taxon>
        <taxon>Araneae</taxon>
        <taxon>Araneomorphae</taxon>
        <taxon>Entelegynae</taxon>
        <taxon>Araneoidea</taxon>
        <taxon>Nephilidae</taxon>
        <taxon>Trichonephila</taxon>
    </lineage>
</organism>